<accession>A0A0F9LS14</accession>
<organism evidence="1">
    <name type="scientific">marine sediment metagenome</name>
    <dbReference type="NCBI Taxonomy" id="412755"/>
    <lineage>
        <taxon>unclassified sequences</taxon>
        <taxon>metagenomes</taxon>
        <taxon>ecological metagenomes</taxon>
    </lineage>
</organism>
<dbReference type="AlphaFoldDB" id="A0A0F9LS14"/>
<dbReference type="EMBL" id="LAZR01005686">
    <property type="protein sequence ID" value="KKM97959.1"/>
    <property type="molecule type" value="Genomic_DNA"/>
</dbReference>
<proteinExistence type="predicted"/>
<protein>
    <submittedName>
        <fullName evidence="1">Uncharacterized protein</fullName>
    </submittedName>
</protein>
<gene>
    <name evidence="1" type="ORF">LCGC14_1162890</name>
</gene>
<comment type="caution">
    <text evidence="1">The sequence shown here is derived from an EMBL/GenBank/DDBJ whole genome shotgun (WGS) entry which is preliminary data.</text>
</comment>
<reference evidence="1" key="1">
    <citation type="journal article" date="2015" name="Nature">
        <title>Complex archaea that bridge the gap between prokaryotes and eukaryotes.</title>
        <authorList>
            <person name="Spang A."/>
            <person name="Saw J.H."/>
            <person name="Jorgensen S.L."/>
            <person name="Zaremba-Niedzwiedzka K."/>
            <person name="Martijn J."/>
            <person name="Lind A.E."/>
            <person name="van Eijk R."/>
            <person name="Schleper C."/>
            <person name="Guy L."/>
            <person name="Ettema T.J."/>
        </authorList>
    </citation>
    <scope>NUCLEOTIDE SEQUENCE</scope>
</reference>
<name>A0A0F9LS14_9ZZZZ</name>
<evidence type="ECO:0000313" key="1">
    <source>
        <dbReference type="EMBL" id="KKM97959.1"/>
    </source>
</evidence>
<feature type="non-terminal residue" evidence="1">
    <location>
        <position position="1"/>
    </location>
</feature>
<sequence length="252" mass="27737">DEFNGYVGETDLSSFHGSVIVSGHIDRVKFKEINIGGYFQSTNDTRIECKGNFSVDCIIKVSHLNCDGDISSKWSIQCAGYINCKGDIICNPESDFDGFIRVANAISCKNIITTGTVEAESIDCDENINCKQLCFDDYLNVGKKLNVTGGINAGLHQYAFENFPLIPIKAGKILCDFIMGTFSYESYKNKSELSGMCDVKTLSCQVTINSSEKVLLEKGELSVILPAGFRINGRNELVVAQIIENEESDDTR</sequence>